<gene>
    <name evidence="2" type="ORF">E3N88_22390</name>
</gene>
<dbReference type="Pfam" id="PF07727">
    <property type="entry name" value="RVT_2"/>
    <property type="match status" value="1"/>
</dbReference>
<evidence type="ECO:0000313" key="3">
    <source>
        <dbReference type="Proteomes" id="UP000326396"/>
    </source>
</evidence>
<proteinExistence type="predicted"/>
<name>A0A5N6NBE7_9ASTR</name>
<evidence type="ECO:0000313" key="2">
    <source>
        <dbReference type="EMBL" id="KAD4584789.1"/>
    </source>
</evidence>
<dbReference type="AlphaFoldDB" id="A0A5N6NBE7"/>
<reference evidence="2 3" key="1">
    <citation type="submission" date="2019-05" db="EMBL/GenBank/DDBJ databases">
        <title>Mikania micrantha, genome provides insights into the molecular mechanism of rapid growth.</title>
        <authorList>
            <person name="Liu B."/>
        </authorList>
    </citation>
    <scope>NUCLEOTIDE SEQUENCE [LARGE SCALE GENOMIC DNA]</scope>
    <source>
        <strain evidence="2">NLD-2019</strain>
        <tissue evidence="2">Leaf</tissue>
    </source>
</reference>
<evidence type="ECO:0000259" key="1">
    <source>
        <dbReference type="Pfam" id="PF07727"/>
    </source>
</evidence>
<keyword evidence="3" id="KW-1185">Reference proteome</keyword>
<feature type="domain" description="Reverse transcriptase Ty1/copia-type" evidence="1">
    <location>
        <begin position="50"/>
        <end position="139"/>
    </location>
</feature>
<protein>
    <recommendedName>
        <fullName evidence="1">Reverse transcriptase Ty1/copia-type domain-containing protein</fullName>
    </recommendedName>
</protein>
<sequence length="139" mass="15662">MGGVSEMDRSVRYPVRLKMEAQPDLRSNETRPGKLCELPPGKTVIGLKSVIGLKWVFKIKRDAEGKITTHKARLVAKGYAQKKGIDFDDVLPPVARLETIRLLLALATKERWQIYHMDVKSAFLNGDLEEEVYVSQPNG</sequence>
<accession>A0A5N6NBE7</accession>
<dbReference type="Proteomes" id="UP000326396">
    <property type="component" value="Linkage Group LG2"/>
</dbReference>
<dbReference type="InterPro" id="IPR013103">
    <property type="entry name" value="RVT_2"/>
</dbReference>
<dbReference type="EMBL" id="SZYD01000012">
    <property type="protein sequence ID" value="KAD4584789.1"/>
    <property type="molecule type" value="Genomic_DNA"/>
</dbReference>
<comment type="caution">
    <text evidence="2">The sequence shown here is derived from an EMBL/GenBank/DDBJ whole genome shotgun (WGS) entry which is preliminary data.</text>
</comment>
<dbReference type="OrthoDB" id="1917367at2759"/>
<organism evidence="2 3">
    <name type="scientific">Mikania micrantha</name>
    <name type="common">bitter vine</name>
    <dbReference type="NCBI Taxonomy" id="192012"/>
    <lineage>
        <taxon>Eukaryota</taxon>
        <taxon>Viridiplantae</taxon>
        <taxon>Streptophyta</taxon>
        <taxon>Embryophyta</taxon>
        <taxon>Tracheophyta</taxon>
        <taxon>Spermatophyta</taxon>
        <taxon>Magnoliopsida</taxon>
        <taxon>eudicotyledons</taxon>
        <taxon>Gunneridae</taxon>
        <taxon>Pentapetalae</taxon>
        <taxon>asterids</taxon>
        <taxon>campanulids</taxon>
        <taxon>Asterales</taxon>
        <taxon>Asteraceae</taxon>
        <taxon>Asteroideae</taxon>
        <taxon>Heliantheae alliance</taxon>
        <taxon>Eupatorieae</taxon>
        <taxon>Mikania</taxon>
    </lineage>
</organism>